<dbReference type="Proteomes" id="UP001164250">
    <property type="component" value="Chromosome 8"/>
</dbReference>
<name>A0ACC1ASW3_9ROSI</name>
<accession>A0ACC1ASW3</accession>
<keyword evidence="2" id="KW-1185">Reference proteome</keyword>
<gene>
    <name evidence="1" type="ORF">Patl1_12696</name>
</gene>
<organism evidence="1 2">
    <name type="scientific">Pistacia atlantica</name>
    <dbReference type="NCBI Taxonomy" id="434234"/>
    <lineage>
        <taxon>Eukaryota</taxon>
        <taxon>Viridiplantae</taxon>
        <taxon>Streptophyta</taxon>
        <taxon>Embryophyta</taxon>
        <taxon>Tracheophyta</taxon>
        <taxon>Spermatophyta</taxon>
        <taxon>Magnoliopsida</taxon>
        <taxon>eudicotyledons</taxon>
        <taxon>Gunneridae</taxon>
        <taxon>Pentapetalae</taxon>
        <taxon>rosids</taxon>
        <taxon>malvids</taxon>
        <taxon>Sapindales</taxon>
        <taxon>Anacardiaceae</taxon>
        <taxon>Pistacia</taxon>
    </lineage>
</organism>
<evidence type="ECO:0000313" key="2">
    <source>
        <dbReference type="Proteomes" id="UP001164250"/>
    </source>
</evidence>
<dbReference type="EMBL" id="CM047904">
    <property type="protein sequence ID" value="KAJ0089748.1"/>
    <property type="molecule type" value="Genomic_DNA"/>
</dbReference>
<comment type="caution">
    <text evidence="1">The sequence shown here is derived from an EMBL/GenBank/DDBJ whole genome shotgun (WGS) entry which is preliminary data.</text>
</comment>
<evidence type="ECO:0000313" key="1">
    <source>
        <dbReference type="EMBL" id="KAJ0089748.1"/>
    </source>
</evidence>
<proteinExistence type="predicted"/>
<reference evidence="2" key="1">
    <citation type="journal article" date="2023" name="G3 (Bethesda)">
        <title>Genome assembly and association tests identify interacting loci associated with vigor, precocity, and sex in interspecific pistachio rootstocks.</title>
        <authorList>
            <person name="Palmer W."/>
            <person name="Jacygrad E."/>
            <person name="Sagayaradj S."/>
            <person name="Cavanaugh K."/>
            <person name="Han R."/>
            <person name="Bertier L."/>
            <person name="Beede B."/>
            <person name="Kafkas S."/>
            <person name="Golino D."/>
            <person name="Preece J."/>
            <person name="Michelmore R."/>
        </authorList>
    </citation>
    <scope>NUCLEOTIDE SEQUENCE [LARGE SCALE GENOMIC DNA]</scope>
</reference>
<sequence length="464" mass="52092">MAIYHKIFKNLNEIKSGGLSNYQPIENNDDSDNGSTAISVIVTLVVFVIIGVISCYCAKRARRAITQELQTAVRAASTNTQYTNTPHNAVQVWEVIAPTMENFLQEMAREKPVRFTAQQLYSFTSNYSTRLGSGGFGAVYKGRFPNGERIAVKVLKWSVDKRAEEQFMAEVGTIGRTYHINLIIGRRKNASVGSTDSLDWFPKHVWEEYEKGELGAVTLACGIEEKDREKVERMSKVALWCVQDSPEGRPPMSAVVKMLEGGVEIVPRPKPFQYLFSVGMTALNPLETSDGSSFTTSEESQSRWYKETTPIMAKVRRAIVKDLGTVIVAASTNTHTPSNVIQLLDVTAQTMENFLLEMEREKPVRFTAQQLYSFTSSYSTRFGSGGFGSVIKGQFPNGERTAVKVLKWSVDRRAEAQFMAEVGAIGRTYHLNLVRLYGFCHDQFMRALVYEYMENGLLDKYLLS</sequence>
<protein>
    <submittedName>
        <fullName evidence="1">Uncharacterized protein</fullName>
    </submittedName>
</protein>